<reference evidence="1" key="1">
    <citation type="submission" date="2021-06" db="EMBL/GenBank/DDBJ databases">
        <authorList>
            <person name="Kallberg Y."/>
            <person name="Tangrot J."/>
            <person name="Rosling A."/>
        </authorList>
    </citation>
    <scope>NUCLEOTIDE SEQUENCE</scope>
    <source>
        <strain evidence="1">IA702</strain>
    </source>
</reference>
<proteinExistence type="predicted"/>
<keyword evidence="2" id="KW-1185">Reference proteome</keyword>
<dbReference type="Proteomes" id="UP000789572">
    <property type="component" value="Unassembled WGS sequence"/>
</dbReference>
<sequence length="101" mass="11512">MNKKEIKGYMLKQFLDAASQLSLWKSYTPTHIETLQDTKQLDDNEPIKAVDSHMTKYLNGKAPDISTHSKDYSLTPHIVEVLGASWFMLYAELSRTGFTVC</sequence>
<evidence type="ECO:0000313" key="2">
    <source>
        <dbReference type="Proteomes" id="UP000789572"/>
    </source>
</evidence>
<name>A0A9N9BVY3_9GLOM</name>
<protein>
    <submittedName>
        <fullName evidence="1">10384_t:CDS:1</fullName>
    </submittedName>
</protein>
<organism evidence="1 2">
    <name type="scientific">Paraglomus occultum</name>
    <dbReference type="NCBI Taxonomy" id="144539"/>
    <lineage>
        <taxon>Eukaryota</taxon>
        <taxon>Fungi</taxon>
        <taxon>Fungi incertae sedis</taxon>
        <taxon>Mucoromycota</taxon>
        <taxon>Glomeromycotina</taxon>
        <taxon>Glomeromycetes</taxon>
        <taxon>Paraglomerales</taxon>
        <taxon>Paraglomeraceae</taxon>
        <taxon>Paraglomus</taxon>
    </lineage>
</organism>
<evidence type="ECO:0000313" key="1">
    <source>
        <dbReference type="EMBL" id="CAG8578470.1"/>
    </source>
</evidence>
<gene>
    <name evidence="1" type="ORF">POCULU_LOCUS6362</name>
</gene>
<dbReference type="EMBL" id="CAJVPJ010001152">
    <property type="protein sequence ID" value="CAG8578470.1"/>
    <property type="molecule type" value="Genomic_DNA"/>
</dbReference>
<dbReference type="OrthoDB" id="2385723at2759"/>
<accession>A0A9N9BVY3</accession>
<comment type="caution">
    <text evidence="1">The sequence shown here is derived from an EMBL/GenBank/DDBJ whole genome shotgun (WGS) entry which is preliminary data.</text>
</comment>
<dbReference type="AlphaFoldDB" id="A0A9N9BVY3"/>